<dbReference type="GeneID" id="95986950"/>
<gene>
    <name evidence="3" type="primary">KCH1</name>
    <name evidence="3" type="ORF">Q8F55_005907</name>
</gene>
<feature type="transmembrane region" description="Helical" evidence="2">
    <location>
        <begin position="95"/>
        <end position="113"/>
    </location>
</feature>
<feature type="compositionally biased region" description="Pro residues" evidence="1">
    <location>
        <begin position="500"/>
        <end position="515"/>
    </location>
</feature>
<dbReference type="InterPro" id="IPR031606">
    <property type="entry name" value="Kch1/2"/>
</dbReference>
<sequence length="598" mass="66606">MCFTESRWKSEVVQDFKFDYVDVKDFHRTNFGTRFKYMFVYLFILRDIVIYGLDIFTVVTMLSTSNWTNKVYQDGAGKTGTSIFHINVEFNVAKWVFLGCIIFSFLLLGYEVYKAKQVIRSRDISYAFTNVMANDYYSIKDYNNFCLFCAISDSTKMHDKIAFFVFFSFKTWKRTLLADGPRQAINAIILSALFQYVATLKVDGMSEGFHWTNVPILWGADPRKVDPKTDIPTALLFWSMTITVVLFLFSFFSLVLAALLYLPLLCNIQGNLKEYVCHKVDKRLGQIMKRIQKSRIKRNMSLERKIALGGQITNSKGETVDASHLQPTLPSIALEPLKDDKYTAGNYGGRRSPDPYGNGRRSPGPDDAFSSDTHSLKSSMYHGMTPSVKADYALYETYSHDGHSYPPTPGYDEAYGASQTNLLANAAAPAQTSPPLHVAGNVSIPQRAAPNGAPGYPPAPPTPYGAPSYPPTVSQPPPRQAQRMSPPSYAPGGPAAPRLVSPPPQAVRSPPPSIHSPPAHGQFNVAQFSYDAVRQGGGQAHYDYTMASATLPGGAYQVEQVHAFQHQARAPQQGRGPAPQQYRPQQHQHQQFDSGHGW</sequence>
<protein>
    <submittedName>
        <fullName evidence="3">Potassium transporter</fullName>
    </submittedName>
</protein>
<feature type="transmembrane region" description="Helical" evidence="2">
    <location>
        <begin position="235"/>
        <end position="262"/>
    </location>
</feature>
<reference evidence="3 4" key="1">
    <citation type="submission" date="2023-08" db="EMBL/GenBank/DDBJ databases">
        <title>Annotated Genome Sequence of Vanrija albida AlHP1.</title>
        <authorList>
            <person name="Herzog R."/>
        </authorList>
    </citation>
    <scope>NUCLEOTIDE SEQUENCE [LARGE SCALE GENOMIC DNA]</scope>
    <source>
        <strain evidence="3 4">AlHP1</strain>
    </source>
</reference>
<feature type="compositionally biased region" description="Low complexity" evidence="1">
    <location>
        <begin position="485"/>
        <end position="497"/>
    </location>
</feature>
<dbReference type="PANTHER" id="PTHR36424">
    <property type="entry name" value="PHEROMONE-REGULATED MEMBRANE PROTEIN 6"/>
    <property type="match status" value="1"/>
</dbReference>
<keyword evidence="2" id="KW-0812">Transmembrane</keyword>
<proteinExistence type="predicted"/>
<evidence type="ECO:0000256" key="1">
    <source>
        <dbReference type="SAM" id="MobiDB-lite"/>
    </source>
</evidence>
<name>A0ABR3Q3Y3_9TREE</name>
<evidence type="ECO:0000313" key="3">
    <source>
        <dbReference type="EMBL" id="KAL1409083.1"/>
    </source>
</evidence>
<feature type="transmembrane region" description="Helical" evidence="2">
    <location>
        <begin position="38"/>
        <end position="62"/>
    </location>
</feature>
<feature type="region of interest" description="Disordered" evidence="1">
    <location>
        <begin position="445"/>
        <end position="521"/>
    </location>
</feature>
<dbReference type="PANTHER" id="PTHR36424:SF1">
    <property type="entry name" value="LOW AFFINITY K(+) TRANSPORTER 1-RELATED"/>
    <property type="match status" value="1"/>
</dbReference>
<evidence type="ECO:0000313" key="4">
    <source>
        <dbReference type="Proteomes" id="UP001565368"/>
    </source>
</evidence>
<organism evidence="3 4">
    <name type="scientific">Vanrija albida</name>
    <dbReference type="NCBI Taxonomy" id="181172"/>
    <lineage>
        <taxon>Eukaryota</taxon>
        <taxon>Fungi</taxon>
        <taxon>Dikarya</taxon>
        <taxon>Basidiomycota</taxon>
        <taxon>Agaricomycotina</taxon>
        <taxon>Tremellomycetes</taxon>
        <taxon>Trichosporonales</taxon>
        <taxon>Trichosporonaceae</taxon>
        <taxon>Vanrija</taxon>
    </lineage>
</organism>
<dbReference type="Pfam" id="PF16944">
    <property type="entry name" value="KCH"/>
    <property type="match status" value="1"/>
</dbReference>
<keyword evidence="4" id="KW-1185">Reference proteome</keyword>
<evidence type="ECO:0000256" key="2">
    <source>
        <dbReference type="SAM" id="Phobius"/>
    </source>
</evidence>
<dbReference type="RefSeq" id="XP_069209027.1">
    <property type="nucleotide sequence ID" value="XM_069354385.1"/>
</dbReference>
<feature type="compositionally biased region" description="Pro residues" evidence="1">
    <location>
        <begin position="455"/>
        <end position="479"/>
    </location>
</feature>
<comment type="caution">
    <text evidence="3">The sequence shown here is derived from an EMBL/GenBank/DDBJ whole genome shotgun (WGS) entry which is preliminary data.</text>
</comment>
<feature type="compositionally biased region" description="Low complexity" evidence="1">
    <location>
        <begin position="567"/>
        <end position="591"/>
    </location>
</feature>
<dbReference type="EMBL" id="JBBXJM010000004">
    <property type="protein sequence ID" value="KAL1409083.1"/>
    <property type="molecule type" value="Genomic_DNA"/>
</dbReference>
<accession>A0ABR3Q3Y3</accession>
<keyword evidence="2" id="KW-0472">Membrane</keyword>
<feature type="region of interest" description="Disordered" evidence="1">
    <location>
        <begin position="343"/>
        <end position="382"/>
    </location>
</feature>
<feature type="region of interest" description="Disordered" evidence="1">
    <location>
        <begin position="566"/>
        <end position="598"/>
    </location>
</feature>
<keyword evidence="2" id="KW-1133">Transmembrane helix</keyword>
<dbReference type="Proteomes" id="UP001565368">
    <property type="component" value="Unassembled WGS sequence"/>
</dbReference>